<proteinExistence type="predicted"/>
<evidence type="ECO:0000256" key="1">
    <source>
        <dbReference type="ARBA" id="ARBA00022741"/>
    </source>
</evidence>
<evidence type="ECO:0000313" key="4">
    <source>
        <dbReference type="EMBL" id="MDJ1134670.1"/>
    </source>
</evidence>
<sequence>MSPIVYGAEFFEAIDVMDTCVGYFAFRLAKRHGFKLALCGEGSDEVMAGYDLFRTHKDPSDLMRYRVRNLHRTDLQRVDRSSMMHSIETRVPFMDRHLLEFTYAVPMSLKLRNGQEKWLLRQAFRDQLPGYLINRPKVRMPDGSGLKTTLVNYARQQDDIAPDLGKELDIDTPEGAFFLQKYLEAGFRVPSERFKRRGYDYSDNGYFEFVS</sequence>
<dbReference type="InterPro" id="IPR014729">
    <property type="entry name" value="Rossmann-like_a/b/a_fold"/>
</dbReference>
<dbReference type="Gene3D" id="3.40.50.620">
    <property type="entry name" value="HUPs"/>
    <property type="match status" value="1"/>
</dbReference>
<dbReference type="InterPro" id="IPR001962">
    <property type="entry name" value="Asn_synthase"/>
</dbReference>
<accession>A0ABT7A028</accession>
<dbReference type="PANTHER" id="PTHR11772:SF2">
    <property type="entry name" value="ASPARAGINE SYNTHETASE [GLUTAMINE-HYDROLYZING]"/>
    <property type="match status" value="1"/>
</dbReference>
<dbReference type="CDD" id="cd01991">
    <property type="entry name" value="Asn_synthase_B_C"/>
    <property type="match status" value="1"/>
</dbReference>
<reference evidence="4 5" key="1">
    <citation type="submission" date="2023-05" db="EMBL/GenBank/DDBJ databases">
        <title>Streptantibioticus silvisoli sp. nov., acidotolerant actinomycetes 1 from pine litter.</title>
        <authorList>
            <person name="Swiecimska M."/>
            <person name="Golinska P."/>
            <person name="Sangal V."/>
            <person name="Wachnowicz B."/>
            <person name="Goodfellow M."/>
        </authorList>
    </citation>
    <scope>NUCLEOTIDE SEQUENCE [LARGE SCALE GENOMIC DNA]</scope>
    <source>
        <strain evidence="4 5">DSM 42109</strain>
    </source>
</reference>
<dbReference type="SUPFAM" id="SSF52402">
    <property type="entry name" value="Adenine nucleotide alpha hydrolases-like"/>
    <property type="match status" value="1"/>
</dbReference>
<keyword evidence="5" id="KW-1185">Reference proteome</keyword>
<dbReference type="Pfam" id="PF00733">
    <property type="entry name" value="Asn_synthase"/>
    <property type="match status" value="1"/>
</dbReference>
<gene>
    <name evidence="4" type="ORF">NMN56_022450</name>
</gene>
<evidence type="ECO:0000256" key="2">
    <source>
        <dbReference type="ARBA" id="ARBA00022840"/>
    </source>
</evidence>
<name>A0ABT7A028_9ACTN</name>
<dbReference type="Proteomes" id="UP001214441">
    <property type="component" value="Unassembled WGS sequence"/>
</dbReference>
<dbReference type="EMBL" id="JANCPR020000022">
    <property type="protein sequence ID" value="MDJ1134670.1"/>
    <property type="molecule type" value="Genomic_DNA"/>
</dbReference>
<keyword evidence="1" id="KW-0547">Nucleotide-binding</keyword>
<organism evidence="4 5">
    <name type="scientific">Streptomyces iconiensis</name>
    <dbReference type="NCBI Taxonomy" id="1384038"/>
    <lineage>
        <taxon>Bacteria</taxon>
        <taxon>Bacillati</taxon>
        <taxon>Actinomycetota</taxon>
        <taxon>Actinomycetes</taxon>
        <taxon>Kitasatosporales</taxon>
        <taxon>Streptomycetaceae</taxon>
        <taxon>Streptomyces</taxon>
    </lineage>
</organism>
<evidence type="ECO:0000259" key="3">
    <source>
        <dbReference type="Pfam" id="PF00733"/>
    </source>
</evidence>
<dbReference type="InterPro" id="IPR050795">
    <property type="entry name" value="Asn_Synthetase"/>
</dbReference>
<keyword evidence="2" id="KW-0067">ATP-binding</keyword>
<dbReference type="RefSeq" id="WP_280842675.1">
    <property type="nucleotide sequence ID" value="NZ_JANCPR020000022.1"/>
</dbReference>
<feature type="domain" description="Asparagine synthetase" evidence="3">
    <location>
        <begin position="55"/>
        <end position="157"/>
    </location>
</feature>
<evidence type="ECO:0000313" key="5">
    <source>
        <dbReference type="Proteomes" id="UP001214441"/>
    </source>
</evidence>
<comment type="caution">
    <text evidence="4">The sequence shown here is derived from an EMBL/GenBank/DDBJ whole genome shotgun (WGS) entry which is preliminary data.</text>
</comment>
<protein>
    <submittedName>
        <fullName evidence="4">Asparagine synthase C-terminal domain-containing protein</fullName>
    </submittedName>
</protein>
<dbReference type="PANTHER" id="PTHR11772">
    <property type="entry name" value="ASPARAGINE SYNTHETASE"/>
    <property type="match status" value="1"/>
</dbReference>